<name>A0A139AU66_GONPJ</name>
<proteinExistence type="predicted"/>
<gene>
    <name evidence="2" type="ORF">M427DRAFT_152147</name>
</gene>
<dbReference type="EMBL" id="KQ965736">
    <property type="protein sequence ID" value="KXS20286.1"/>
    <property type="molecule type" value="Genomic_DNA"/>
</dbReference>
<dbReference type="InterPro" id="IPR049139">
    <property type="entry name" value="TERT_C"/>
</dbReference>
<reference evidence="2 3" key="1">
    <citation type="journal article" date="2015" name="Genome Biol. Evol.">
        <title>Phylogenomic analyses indicate that early fungi evolved digesting cell walls of algal ancestors of land plants.</title>
        <authorList>
            <person name="Chang Y."/>
            <person name="Wang S."/>
            <person name="Sekimoto S."/>
            <person name="Aerts A.L."/>
            <person name="Choi C."/>
            <person name="Clum A."/>
            <person name="LaButti K.M."/>
            <person name="Lindquist E.A."/>
            <person name="Yee Ngan C."/>
            <person name="Ohm R.A."/>
            <person name="Salamov A.A."/>
            <person name="Grigoriev I.V."/>
            <person name="Spatafora J.W."/>
            <person name="Berbee M.L."/>
        </authorList>
    </citation>
    <scope>NUCLEOTIDE SEQUENCE [LARGE SCALE GENOMIC DNA]</scope>
    <source>
        <strain evidence="2 3">JEL478</strain>
    </source>
</reference>
<dbReference type="AlphaFoldDB" id="A0A139AU66"/>
<keyword evidence="3" id="KW-1185">Reference proteome</keyword>
<accession>A0A139AU66</accession>
<organism evidence="2 3">
    <name type="scientific">Gonapodya prolifera (strain JEL478)</name>
    <name type="common">Monoblepharis prolifera</name>
    <dbReference type="NCBI Taxonomy" id="1344416"/>
    <lineage>
        <taxon>Eukaryota</taxon>
        <taxon>Fungi</taxon>
        <taxon>Fungi incertae sedis</taxon>
        <taxon>Chytridiomycota</taxon>
        <taxon>Chytridiomycota incertae sedis</taxon>
        <taxon>Monoblepharidomycetes</taxon>
        <taxon>Monoblepharidales</taxon>
        <taxon>Gonapodyaceae</taxon>
        <taxon>Gonapodya</taxon>
    </lineage>
</organism>
<evidence type="ECO:0000313" key="3">
    <source>
        <dbReference type="Proteomes" id="UP000070544"/>
    </source>
</evidence>
<feature type="domain" description="Telomerase reverse transcriptase C-terminal extension" evidence="1">
    <location>
        <begin position="11"/>
        <end position="81"/>
    </location>
</feature>
<protein>
    <recommendedName>
        <fullName evidence="1">Telomerase reverse transcriptase C-terminal extension domain-containing protein</fullName>
    </recommendedName>
</protein>
<evidence type="ECO:0000313" key="2">
    <source>
        <dbReference type="EMBL" id="KXS20286.1"/>
    </source>
</evidence>
<dbReference type="OrthoDB" id="289721at2759"/>
<dbReference type="Proteomes" id="UP000070544">
    <property type="component" value="Unassembled WGS sequence"/>
</dbReference>
<evidence type="ECO:0000259" key="1">
    <source>
        <dbReference type="Pfam" id="PF21399"/>
    </source>
</evidence>
<dbReference type="Pfam" id="PF21399">
    <property type="entry name" value="TERT_C"/>
    <property type="match status" value="1"/>
</dbReference>
<sequence>MLAFLKEMSNFNQVFILRTIRSTIRYACAIIKNRINCVIARENGCECQITKLQVEWLGCRAFCDVLTLKRSKCFGILRALKANLEEKRFLQLGKRMDLIIEESKSAVLRSILF</sequence>
<dbReference type="Gene3D" id="1.10.357.90">
    <property type="match status" value="1"/>
</dbReference>